<proteinExistence type="predicted"/>
<dbReference type="EMBL" id="CACVKT020003954">
    <property type="protein sequence ID" value="CAC5386980.1"/>
    <property type="molecule type" value="Genomic_DNA"/>
</dbReference>
<dbReference type="CDD" id="cd00037">
    <property type="entry name" value="CLECT"/>
    <property type="match status" value="1"/>
</dbReference>
<reference evidence="4 5" key="1">
    <citation type="submission" date="2020-06" db="EMBL/GenBank/DDBJ databases">
        <authorList>
            <person name="Li R."/>
            <person name="Bekaert M."/>
        </authorList>
    </citation>
    <scope>NUCLEOTIDE SEQUENCE [LARGE SCALE GENOMIC DNA]</scope>
    <source>
        <strain evidence="5">wild</strain>
    </source>
</reference>
<keyword evidence="1" id="KW-1015">Disulfide bond</keyword>
<evidence type="ECO:0000313" key="4">
    <source>
        <dbReference type="EMBL" id="CAC5386980.1"/>
    </source>
</evidence>
<dbReference type="OrthoDB" id="6051775at2759"/>
<evidence type="ECO:0000256" key="1">
    <source>
        <dbReference type="ARBA" id="ARBA00023157"/>
    </source>
</evidence>
<keyword evidence="5" id="KW-1185">Reference proteome</keyword>
<feature type="region of interest" description="Disordered" evidence="2">
    <location>
        <begin position="1"/>
        <end position="132"/>
    </location>
</feature>
<name>A0A6J8BVQ1_MYTCO</name>
<dbReference type="InterPro" id="IPR016187">
    <property type="entry name" value="CTDL_fold"/>
</dbReference>
<feature type="compositionally biased region" description="Basic and acidic residues" evidence="2">
    <location>
        <begin position="1"/>
        <end position="10"/>
    </location>
</feature>
<organism evidence="4 5">
    <name type="scientific">Mytilus coruscus</name>
    <name type="common">Sea mussel</name>
    <dbReference type="NCBI Taxonomy" id="42192"/>
    <lineage>
        <taxon>Eukaryota</taxon>
        <taxon>Metazoa</taxon>
        <taxon>Spiralia</taxon>
        <taxon>Lophotrochozoa</taxon>
        <taxon>Mollusca</taxon>
        <taxon>Bivalvia</taxon>
        <taxon>Autobranchia</taxon>
        <taxon>Pteriomorphia</taxon>
        <taxon>Mytilida</taxon>
        <taxon>Mytiloidea</taxon>
        <taxon>Mytilidae</taxon>
        <taxon>Mytilinae</taxon>
        <taxon>Mytilus</taxon>
    </lineage>
</organism>
<evidence type="ECO:0000259" key="3">
    <source>
        <dbReference type="PROSITE" id="PS50041"/>
    </source>
</evidence>
<dbReference type="Pfam" id="PF00059">
    <property type="entry name" value="Lectin_C"/>
    <property type="match status" value="1"/>
</dbReference>
<dbReference type="SMART" id="SM00034">
    <property type="entry name" value="CLECT"/>
    <property type="match status" value="1"/>
</dbReference>
<dbReference type="PROSITE" id="PS00615">
    <property type="entry name" value="C_TYPE_LECTIN_1"/>
    <property type="match status" value="1"/>
</dbReference>
<dbReference type="Proteomes" id="UP000507470">
    <property type="component" value="Unassembled WGS sequence"/>
</dbReference>
<dbReference type="PANTHER" id="PTHR22803">
    <property type="entry name" value="MANNOSE, PHOSPHOLIPASE, LECTIN RECEPTOR RELATED"/>
    <property type="match status" value="1"/>
</dbReference>
<feature type="domain" description="C-type lectin" evidence="3">
    <location>
        <begin position="142"/>
        <end position="262"/>
    </location>
</feature>
<evidence type="ECO:0000313" key="5">
    <source>
        <dbReference type="Proteomes" id="UP000507470"/>
    </source>
</evidence>
<gene>
    <name evidence="4" type="ORF">MCOR_22363</name>
</gene>
<sequence length="264" mass="28576">MVISEMHGEKGSMGSPTGGRKGNIGDVGPSGRKGEVGEKGAIGVKGPNGNRGVDGEKGTKGEMGQAGIVGITGSRGSKGENGFHGLNGEHGEKGIKGEKGIMGNKGPVGNTGQRGARGQTGEKGQPGESGRTITCGSGWEQFMRSCYYFQFRSKKTWDAAKNDCHRMGGFLVKIDNTIESWFLKNFRTVEKNTGHVWIGAHDSVQESRFIWESDNTVLTYTDWNPGEPNNAGRQEDCVHMNNNNGYKWNDIKCSHVFSYICEKH</sequence>
<dbReference type="PROSITE" id="PS50041">
    <property type="entry name" value="C_TYPE_LECTIN_2"/>
    <property type="match status" value="1"/>
</dbReference>
<dbReference type="InterPro" id="IPR018378">
    <property type="entry name" value="C-type_lectin_CS"/>
</dbReference>
<dbReference type="InterPro" id="IPR001304">
    <property type="entry name" value="C-type_lectin-like"/>
</dbReference>
<dbReference type="AlphaFoldDB" id="A0A6J8BVQ1"/>
<dbReference type="InterPro" id="IPR016186">
    <property type="entry name" value="C-type_lectin-like/link_sf"/>
</dbReference>
<dbReference type="SUPFAM" id="SSF56436">
    <property type="entry name" value="C-type lectin-like"/>
    <property type="match status" value="1"/>
</dbReference>
<dbReference type="InterPro" id="IPR050111">
    <property type="entry name" value="C-type_lectin/snaclec_domain"/>
</dbReference>
<protein>
    <submittedName>
        <fullName evidence="4">COLEC12</fullName>
    </submittedName>
</protein>
<accession>A0A6J8BVQ1</accession>
<feature type="compositionally biased region" description="Basic and acidic residues" evidence="2">
    <location>
        <begin position="87"/>
        <end position="99"/>
    </location>
</feature>
<dbReference type="Gene3D" id="3.10.100.10">
    <property type="entry name" value="Mannose-Binding Protein A, subunit A"/>
    <property type="match status" value="1"/>
</dbReference>
<evidence type="ECO:0000256" key="2">
    <source>
        <dbReference type="SAM" id="MobiDB-lite"/>
    </source>
</evidence>